<reference evidence="2" key="1">
    <citation type="submission" date="2021-05" db="EMBL/GenBank/DDBJ databases">
        <title>Comparative genomics of three Colletotrichum scovillei strains and genetic complementation revealed genes involved fungal growth and virulence on chili pepper.</title>
        <authorList>
            <person name="Hsieh D.-K."/>
            <person name="Chuang S.-C."/>
            <person name="Chen C.-Y."/>
            <person name="Chao Y.-T."/>
            <person name="Lu M.-Y.J."/>
            <person name="Lee M.-H."/>
            <person name="Shih M.-C."/>
        </authorList>
    </citation>
    <scope>NUCLEOTIDE SEQUENCE</scope>
    <source>
        <strain evidence="2">Coll-153</strain>
    </source>
</reference>
<sequence length="96" mass="10812">MPERNGPSSRGLTLTSLTKNRNPLSSEDEIILLAPCHICRLRTRCRPHKFHASIHARIQAKFHADSYWGKLQSSDADTDTAPGMPQRQGPQLKLPR</sequence>
<evidence type="ECO:0000256" key="1">
    <source>
        <dbReference type="SAM" id="MobiDB-lite"/>
    </source>
</evidence>
<evidence type="ECO:0000313" key="2">
    <source>
        <dbReference type="EMBL" id="KAG7048737.1"/>
    </source>
</evidence>
<gene>
    <name evidence="2" type="ORF">JMJ77_014370</name>
</gene>
<evidence type="ECO:0000313" key="3">
    <source>
        <dbReference type="Proteomes" id="UP000699042"/>
    </source>
</evidence>
<feature type="region of interest" description="Disordered" evidence="1">
    <location>
        <begin position="72"/>
        <end position="96"/>
    </location>
</feature>
<comment type="caution">
    <text evidence="2">The sequence shown here is derived from an EMBL/GenBank/DDBJ whole genome shotgun (WGS) entry which is preliminary data.</text>
</comment>
<dbReference type="Proteomes" id="UP000699042">
    <property type="component" value="Unassembled WGS sequence"/>
</dbReference>
<keyword evidence="3" id="KW-1185">Reference proteome</keyword>
<feature type="region of interest" description="Disordered" evidence="1">
    <location>
        <begin position="1"/>
        <end position="20"/>
    </location>
</feature>
<name>A0A9P7R3B6_9PEZI</name>
<proteinExistence type="predicted"/>
<organism evidence="2 3">
    <name type="scientific">Colletotrichum scovillei</name>
    <dbReference type="NCBI Taxonomy" id="1209932"/>
    <lineage>
        <taxon>Eukaryota</taxon>
        <taxon>Fungi</taxon>
        <taxon>Dikarya</taxon>
        <taxon>Ascomycota</taxon>
        <taxon>Pezizomycotina</taxon>
        <taxon>Sordariomycetes</taxon>
        <taxon>Hypocreomycetidae</taxon>
        <taxon>Glomerellales</taxon>
        <taxon>Glomerellaceae</taxon>
        <taxon>Colletotrichum</taxon>
        <taxon>Colletotrichum acutatum species complex</taxon>
    </lineage>
</organism>
<accession>A0A9P7R3B6</accession>
<dbReference type="EMBL" id="JAESDN010000006">
    <property type="protein sequence ID" value="KAG7048737.1"/>
    <property type="molecule type" value="Genomic_DNA"/>
</dbReference>
<dbReference type="AlphaFoldDB" id="A0A9P7R3B6"/>
<protein>
    <submittedName>
        <fullName evidence="2">Uncharacterized protein</fullName>
    </submittedName>
</protein>